<sequence length="204" mass="23523">MAQFIAQGRLKLLFNGESVSPFLENKDPFHFKCRSLQTHKRRSSYKGSSSFYSSARFRHASSSYLRSKLNCYNAEARPSEGVHDEYEYVFQYDSVDDSDSEDDDDHVFDGDGLACFRGLVLDISYRPVNVVCWKRAICLEFMEKADVLEYYDKTVNSPSGSFYIPAVLREERVALCGQSETISVNQEIGEKRMVLSELYYERMP</sequence>
<evidence type="ECO:0000313" key="2">
    <source>
        <dbReference type="Proteomes" id="UP000242715"/>
    </source>
</evidence>
<dbReference type="InterPro" id="IPR052892">
    <property type="entry name" value="NA-targeting_endonuclease"/>
</dbReference>
<proteinExistence type="predicted"/>
<evidence type="ECO:0000313" key="1">
    <source>
        <dbReference type="EMBL" id="GAU48464.1"/>
    </source>
</evidence>
<dbReference type="PANTHER" id="PTHR33877">
    <property type="entry name" value="SLL1193 PROTEIN"/>
    <property type="match status" value="1"/>
</dbReference>
<dbReference type="PANTHER" id="PTHR33877:SF2">
    <property type="entry name" value="OS07G0170200 PROTEIN"/>
    <property type="match status" value="1"/>
</dbReference>
<organism evidence="1 2">
    <name type="scientific">Trifolium subterraneum</name>
    <name type="common">Subterranean clover</name>
    <dbReference type="NCBI Taxonomy" id="3900"/>
    <lineage>
        <taxon>Eukaryota</taxon>
        <taxon>Viridiplantae</taxon>
        <taxon>Streptophyta</taxon>
        <taxon>Embryophyta</taxon>
        <taxon>Tracheophyta</taxon>
        <taxon>Spermatophyta</taxon>
        <taxon>Magnoliopsida</taxon>
        <taxon>eudicotyledons</taxon>
        <taxon>Gunneridae</taxon>
        <taxon>Pentapetalae</taxon>
        <taxon>rosids</taxon>
        <taxon>fabids</taxon>
        <taxon>Fabales</taxon>
        <taxon>Fabaceae</taxon>
        <taxon>Papilionoideae</taxon>
        <taxon>50 kb inversion clade</taxon>
        <taxon>NPAAA clade</taxon>
        <taxon>Hologalegina</taxon>
        <taxon>IRL clade</taxon>
        <taxon>Trifolieae</taxon>
        <taxon>Trifolium</taxon>
    </lineage>
</organism>
<dbReference type="Proteomes" id="UP000242715">
    <property type="component" value="Unassembled WGS sequence"/>
</dbReference>
<dbReference type="AlphaFoldDB" id="A0A2Z6NWC4"/>
<protein>
    <submittedName>
        <fullName evidence="1">Uncharacterized protein</fullName>
    </submittedName>
</protein>
<accession>A0A2Z6NWC4</accession>
<dbReference type="OrthoDB" id="2127950at2759"/>
<reference evidence="2" key="1">
    <citation type="journal article" date="2017" name="Front. Plant Sci.">
        <title>Climate Clever Clovers: New Paradigm to Reduce the Environmental Footprint of Ruminants by Breeding Low Methanogenic Forages Utilizing Haplotype Variation.</title>
        <authorList>
            <person name="Kaur P."/>
            <person name="Appels R."/>
            <person name="Bayer P.E."/>
            <person name="Keeble-Gagnere G."/>
            <person name="Wang J."/>
            <person name="Hirakawa H."/>
            <person name="Shirasawa K."/>
            <person name="Vercoe P."/>
            <person name="Stefanova K."/>
            <person name="Durmic Z."/>
            <person name="Nichols P."/>
            <person name="Revell C."/>
            <person name="Isobe S.N."/>
            <person name="Edwards D."/>
            <person name="Erskine W."/>
        </authorList>
    </citation>
    <scope>NUCLEOTIDE SEQUENCE [LARGE SCALE GENOMIC DNA]</scope>
    <source>
        <strain evidence="2">cv. Daliak</strain>
    </source>
</reference>
<gene>
    <name evidence="1" type="ORF">TSUD_324140</name>
</gene>
<name>A0A2Z6NWC4_TRISU</name>
<dbReference type="EMBL" id="DF974427">
    <property type="protein sequence ID" value="GAU48464.1"/>
    <property type="molecule type" value="Genomic_DNA"/>
</dbReference>
<keyword evidence="2" id="KW-1185">Reference proteome</keyword>